<keyword evidence="6 7" id="KW-0472">Membrane</keyword>
<evidence type="ECO:0000313" key="9">
    <source>
        <dbReference type="Proteomes" id="UP001589795"/>
    </source>
</evidence>
<keyword evidence="3" id="KW-1003">Cell membrane</keyword>
<name>A0ABV6CE59_9RHOB</name>
<comment type="similarity">
    <text evidence="2">Belongs to the Rht family.</text>
</comment>
<feature type="transmembrane region" description="Helical" evidence="7">
    <location>
        <begin position="182"/>
        <end position="202"/>
    </location>
</feature>
<accession>A0ABV6CE59</accession>
<dbReference type="Pfam" id="PF01810">
    <property type="entry name" value="LysE"/>
    <property type="match status" value="1"/>
</dbReference>
<dbReference type="PANTHER" id="PTHR30086">
    <property type="entry name" value="ARGININE EXPORTER PROTEIN ARGO"/>
    <property type="match status" value="1"/>
</dbReference>
<reference evidence="8 9" key="1">
    <citation type="submission" date="2024-09" db="EMBL/GenBank/DDBJ databases">
        <authorList>
            <person name="Sun Q."/>
            <person name="Mori K."/>
        </authorList>
    </citation>
    <scope>NUCLEOTIDE SEQUENCE [LARGE SCALE GENOMIC DNA]</scope>
    <source>
        <strain evidence="8 9">CCM 7904</strain>
    </source>
</reference>
<organism evidence="8 9">
    <name type="scientific">Paracoccus rhizosphaerae</name>
    <dbReference type="NCBI Taxonomy" id="1133347"/>
    <lineage>
        <taxon>Bacteria</taxon>
        <taxon>Pseudomonadati</taxon>
        <taxon>Pseudomonadota</taxon>
        <taxon>Alphaproteobacteria</taxon>
        <taxon>Rhodobacterales</taxon>
        <taxon>Paracoccaceae</taxon>
        <taxon>Paracoccus</taxon>
    </lineage>
</organism>
<keyword evidence="9" id="KW-1185">Reference proteome</keyword>
<dbReference type="RefSeq" id="WP_265508730.1">
    <property type="nucleotide sequence ID" value="NZ_JAOTBE010000106.1"/>
</dbReference>
<dbReference type="PANTHER" id="PTHR30086:SF14">
    <property type="entry name" value="HOMOSERINE_HOMOSERINE LACTONE EFFLUX PROTEIN"/>
    <property type="match status" value="1"/>
</dbReference>
<evidence type="ECO:0000256" key="6">
    <source>
        <dbReference type="ARBA" id="ARBA00023136"/>
    </source>
</evidence>
<dbReference type="InterPro" id="IPR001123">
    <property type="entry name" value="LeuE-type"/>
</dbReference>
<gene>
    <name evidence="8" type="ORF">ACFFIZ_01305</name>
</gene>
<feature type="transmembrane region" description="Helical" evidence="7">
    <location>
        <begin position="141"/>
        <end position="162"/>
    </location>
</feature>
<dbReference type="EMBL" id="JBHLWQ010000015">
    <property type="protein sequence ID" value="MFC0199014.1"/>
    <property type="molecule type" value="Genomic_DNA"/>
</dbReference>
<protein>
    <submittedName>
        <fullName evidence="8">LysE family translocator</fullName>
    </submittedName>
</protein>
<evidence type="ECO:0000256" key="4">
    <source>
        <dbReference type="ARBA" id="ARBA00022692"/>
    </source>
</evidence>
<evidence type="ECO:0000256" key="5">
    <source>
        <dbReference type="ARBA" id="ARBA00022989"/>
    </source>
</evidence>
<dbReference type="Proteomes" id="UP001589795">
    <property type="component" value="Unassembled WGS sequence"/>
</dbReference>
<keyword evidence="5 7" id="KW-1133">Transmembrane helix</keyword>
<keyword evidence="4 7" id="KW-0812">Transmembrane</keyword>
<comment type="caution">
    <text evidence="8">The sequence shown here is derived from an EMBL/GenBank/DDBJ whole genome shotgun (WGS) entry which is preliminary data.</text>
</comment>
<evidence type="ECO:0000313" key="8">
    <source>
        <dbReference type="EMBL" id="MFC0199014.1"/>
    </source>
</evidence>
<evidence type="ECO:0000256" key="2">
    <source>
        <dbReference type="ARBA" id="ARBA00007928"/>
    </source>
</evidence>
<dbReference type="PIRSF" id="PIRSF006324">
    <property type="entry name" value="LeuE"/>
    <property type="match status" value="1"/>
</dbReference>
<evidence type="ECO:0000256" key="7">
    <source>
        <dbReference type="SAM" id="Phobius"/>
    </source>
</evidence>
<evidence type="ECO:0000256" key="3">
    <source>
        <dbReference type="ARBA" id="ARBA00022475"/>
    </source>
</evidence>
<comment type="subcellular location">
    <subcellularLocation>
        <location evidence="1">Cell membrane</location>
        <topology evidence="1">Multi-pass membrane protein</topology>
    </subcellularLocation>
</comment>
<sequence length="203" mass="21612">MTPEFLLTTLLIVASPGTGAIYTIAAGLTAGPRASLVAALGCTLGIIPHMLAAISGLAALMTTNPAAFEIVRYLGMAYLLFMAWSMFRARGALPFDGRATGAGIGKVIMTSILINLLNPKLSLFFLAFLPQFVSPNEPRGLTRMITLSLVFMALTFIVFAAYGAGAAFMRRHVLSSLPVQIWMRRGFALAFAGLAVQLALTLR</sequence>
<proteinExistence type="inferred from homology"/>
<evidence type="ECO:0000256" key="1">
    <source>
        <dbReference type="ARBA" id="ARBA00004651"/>
    </source>
</evidence>
<feature type="transmembrane region" description="Helical" evidence="7">
    <location>
        <begin position="107"/>
        <end position="129"/>
    </location>
</feature>
<feature type="transmembrane region" description="Helical" evidence="7">
    <location>
        <begin position="70"/>
        <end position="87"/>
    </location>
</feature>
<feature type="transmembrane region" description="Helical" evidence="7">
    <location>
        <begin position="36"/>
        <end position="58"/>
    </location>
</feature>